<gene>
    <name evidence="1" type="ORF">PROQFM164_S03g000835</name>
</gene>
<dbReference type="Gene3D" id="3.40.630.30">
    <property type="match status" value="1"/>
</dbReference>
<name>W6QDH1_PENRF</name>
<dbReference type="PANTHER" id="PTHR43328">
    <property type="entry name" value="ACETYLTRANSFERASE-RELATED"/>
    <property type="match status" value="1"/>
</dbReference>
<accession>W6QDH1</accession>
<dbReference type="EMBL" id="HG792017">
    <property type="protein sequence ID" value="CDM34111.1"/>
    <property type="molecule type" value="Genomic_DNA"/>
</dbReference>
<organism evidence="1 2">
    <name type="scientific">Penicillium roqueforti (strain FM164)</name>
    <dbReference type="NCBI Taxonomy" id="1365484"/>
    <lineage>
        <taxon>Eukaryota</taxon>
        <taxon>Fungi</taxon>
        <taxon>Dikarya</taxon>
        <taxon>Ascomycota</taxon>
        <taxon>Pezizomycotina</taxon>
        <taxon>Eurotiomycetes</taxon>
        <taxon>Eurotiomycetidae</taxon>
        <taxon>Eurotiales</taxon>
        <taxon>Aspergillaceae</taxon>
        <taxon>Penicillium</taxon>
    </lineage>
</organism>
<dbReference type="SUPFAM" id="SSF55729">
    <property type="entry name" value="Acyl-CoA N-acyltransferases (Nat)"/>
    <property type="match status" value="1"/>
</dbReference>
<keyword evidence="1" id="KW-0808">Transferase</keyword>
<dbReference type="Proteomes" id="UP000030686">
    <property type="component" value="Unassembled WGS sequence"/>
</dbReference>
<evidence type="ECO:0000313" key="2">
    <source>
        <dbReference type="Proteomes" id="UP000030686"/>
    </source>
</evidence>
<keyword evidence="2" id="KW-1185">Reference proteome</keyword>
<dbReference type="OrthoDB" id="630895at2759"/>
<dbReference type="InterPro" id="IPR016181">
    <property type="entry name" value="Acyl_CoA_acyltransferase"/>
</dbReference>
<dbReference type="GO" id="GO:0016746">
    <property type="term" value="F:acyltransferase activity"/>
    <property type="evidence" value="ECO:0007669"/>
    <property type="project" value="UniProtKB-KW"/>
</dbReference>
<sequence>MVVHFNPLTKEPYLQLPAPCTNIIITPHREYQIEEASAAMTEILNDSRVYSWLQGPPYPFLPEHGIDWVKTKVAENEGVLSTLQREFETQSQQGDGSNSPEELEFFDKCPFICIRKVTERDPATRAPLQDVLIGDISLMRYAFYELQPNSSEFVLAQDQNNDLPVGHKDIVWGIGYYLSPTQHSRGIMSVAVRTVIQDWAIPRMNLHLLRGSFFVGNIGSMKVFEKNNFEEVGTFKDWAPASPNKGRGKMSIVVMKWKGVL</sequence>
<dbReference type="AlphaFoldDB" id="W6QDH1"/>
<dbReference type="OMA" id="RMNLHLL"/>
<proteinExistence type="predicted"/>
<reference evidence="1" key="1">
    <citation type="journal article" date="2014" name="Nat. Commun.">
        <title>Multiple recent horizontal transfers of a large genomic region in cheese making fungi.</title>
        <authorList>
            <person name="Cheeseman K."/>
            <person name="Ropars J."/>
            <person name="Renault P."/>
            <person name="Dupont J."/>
            <person name="Gouzy J."/>
            <person name="Branca A."/>
            <person name="Abraham A.L."/>
            <person name="Ceppi M."/>
            <person name="Conseiller E."/>
            <person name="Debuchy R."/>
            <person name="Malagnac F."/>
            <person name="Goarin A."/>
            <person name="Silar P."/>
            <person name="Lacoste S."/>
            <person name="Sallet E."/>
            <person name="Bensimon A."/>
            <person name="Giraud T."/>
            <person name="Brygoo Y."/>
        </authorList>
    </citation>
    <scope>NUCLEOTIDE SEQUENCE [LARGE SCALE GENOMIC DNA]</scope>
    <source>
        <strain evidence="1">FM164</strain>
    </source>
</reference>
<protein>
    <submittedName>
        <fullName evidence="1">Acyl-CoA N-acyltransferase</fullName>
    </submittedName>
</protein>
<evidence type="ECO:0000313" key="1">
    <source>
        <dbReference type="EMBL" id="CDM34111.1"/>
    </source>
</evidence>
<dbReference type="PANTHER" id="PTHR43328:SF1">
    <property type="entry name" value="N-ACETYLTRANSFERASE DOMAIN-CONTAINING PROTEIN"/>
    <property type="match status" value="1"/>
</dbReference>
<keyword evidence="1" id="KW-0012">Acyltransferase</keyword>
<dbReference type="STRING" id="1365484.W6QDH1"/>